<evidence type="ECO:0000259" key="2">
    <source>
        <dbReference type="Pfam" id="PF04195"/>
    </source>
</evidence>
<feature type="domain" description="Transposase (putative) gypsy type" evidence="2">
    <location>
        <begin position="89"/>
        <end position="143"/>
    </location>
</feature>
<dbReference type="Pfam" id="PF04195">
    <property type="entry name" value="Transposase_28"/>
    <property type="match status" value="1"/>
</dbReference>
<evidence type="ECO:0000256" key="1">
    <source>
        <dbReference type="SAM" id="MobiDB-lite"/>
    </source>
</evidence>
<dbReference type="AlphaFoldDB" id="A0A392M999"/>
<proteinExistence type="predicted"/>
<feature type="region of interest" description="Disordered" evidence="1">
    <location>
        <begin position="300"/>
        <end position="350"/>
    </location>
</feature>
<evidence type="ECO:0000313" key="3">
    <source>
        <dbReference type="EMBL" id="MCH83851.1"/>
    </source>
</evidence>
<dbReference type="InterPro" id="IPR007321">
    <property type="entry name" value="Transposase_28"/>
</dbReference>
<keyword evidence="4" id="KW-1185">Reference proteome</keyword>
<dbReference type="PANTHER" id="PTHR31099:SF49">
    <property type="entry name" value="MYOSIN HEAVY CHAIN-LIKE PROTEIN"/>
    <property type="match status" value="1"/>
</dbReference>
<protein>
    <recommendedName>
        <fullName evidence="2">Transposase (putative) gypsy type domain-containing protein</fullName>
    </recommendedName>
</protein>
<reference evidence="3 4" key="1">
    <citation type="journal article" date="2018" name="Front. Plant Sci.">
        <title>Red Clover (Trifolium pratense) and Zigzag Clover (T. medium) - A Picture of Genomic Similarities and Differences.</title>
        <authorList>
            <person name="Dluhosova J."/>
            <person name="Istvanek J."/>
            <person name="Nedelnik J."/>
            <person name="Repkova J."/>
        </authorList>
    </citation>
    <scope>NUCLEOTIDE SEQUENCE [LARGE SCALE GENOMIC DNA]</scope>
    <source>
        <strain evidence="4">cv. 10/8</strain>
        <tissue evidence="3">Leaf</tissue>
    </source>
</reference>
<sequence>VLNMAEPAEDHCLVDTITDPELAWVGPEPRGIASVITPTTLGVYTIVEEDWEVQQNWEVHLPNLDHRICSKFPDDGFGMYEFVFKDLKLRLPFSGLPIGVLGWLNLAPSQLHPNSLAFIRAFELVCEYLEVEPTVPLFFPRFQAATSADQGWTAWLVRPLTHLVVDNLFESEFDTEEDGTVRRDEEGNEMTRLVSRFPLCWSRKHFEKSTDYYLTKEETMTSEDLAGLEKLKPYVKSFKLARWETKARVPVLDANGNERFEKRFINTKDLLVCESVAEAKLCLDNMATFTERIIKLAADQKGSKKGKKSQGRSAIVIGESRSGPGSSSSPGGGHVSSTTPEEPPQKRLREEEPAVNLWTRTGSSCSPPALHWNLIPYYSSERARRRALSPRLEPPIASWVLSPGTATMELVSRVVLIEQRLCSYFDWRLAFFLMGVPRSRKLFSLEVLEVVRSIVCFVSDAIRSLPVSGKLALVGVFGVSP</sequence>
<gene>
    <name evidence="3" type="ORF">A2U01_0004677</name>
</gene>
<feature type="non-terminal residue" evidence="3">
    <location>
        <position position="1"/>
    </location>
</feature>
<feature type="compositionally biased region" description="Low complexity" evidence="1">
    <location>
        <begin position="318"/>
        <end position="329"/>
    </location>
</feature>
<accession>A0A392M999</accession>
<dbReference type="EMBL" id="LXQA010005855">
    <property type="protein sequence ID" value="MCH83851.1"/>
    <property type="molecule type" value="Genomic_DNA"/>
</dbReference>
<dbReference type="PANTHER" id="PTHR31099">
    <property type="entry name" value="OS06G0165300 PROTEIN"/>
    <property type="match status" value="1"/>
</dbReference>
<name>A0A392M999_9FABA</name>
<evidence type="ECO:0000313" key="4">
    <source>
        <dbReference type="Proteomes" id="UP000265520"/>
    </source>
</evidence>
<comment type="caution">
    <text evidence="3">The sequence shown here is derived from an EMBL/GenBank/DDBJ whole genome shotgun (WGS) entry which is preliminary data.</text>
</comment>
<dbReference type="Proteomes" id="UP000265520">
    <property type="component" value="Unassembled WGS sequence"/>
</dbReference>
<organism evidence="3 4">
    <name type="scientific">Trifolium medium</name>
    <dbReference type="NCBI Taxonomy" id="97028"/>
    <lineage>
        <taxon>Eukaryota</taxon>
        <taxon>Viridiplantae</taxon>
        <taxon>Streptophyta</taxon>
        <taxon>Embryophyta</taxon>
        <taxon>Tracheophyta</taxon>
        <taxon>Spermatophyta</taxon>
        <taxon>Magnoliopsida</taxon>
        <taxon>eudicotyledons</taxon>
        <taxon>Gunneridae</taxon>
        <taxon>Pentapetalae</taxon>
        <taxon>rosids</taxon>
        <taxon>fabids</taxon>
        <taxon>Fabales</taxon>
        <taxon>Fabaceae</taxon>
        <taxon>Papilionoideae</taxon>
        <taxon>50 kb inversion clade</taxon>
        <taxon>NPAAA clade</taxon>
        <taxon>Hologalegina</taxon>
        <taxon>IRL clade</taxon>
        <taxon>Trifolieae</taxon>
        <taxon>Trifolium</taxon>
    </lineage>
</organism>